<proteinExistence type="inferred from homology"/>
<dbReference type="GO" id="GO:0016556">
    <property type="term" value="P:mRNA modification"/>
    <property type="evidence" value="ECO:0007669"/>
    <property type="project" value="InterPro"/>
</dbReference>
<reference evidence="9" key="1">
    <citation type="journal article" date="2010" name="Nature">
        <title>The Amphimedon queenslandica genome and the evolution of animal complexity.</title>
        <authorList>
            <person name="Srivastava M."/>
            <person name="Simakov O."/>
            <person name="Chapman J."/>
            <person name="Fahey B."/>
            <person name="Gauthier M.E."/>
            <person name="Mitros T."/>
            <person name="Richards G.S."/>
            <person name="Conaco C."/>
            <person name="Dacre M."/>
            <person name="Hellsten U."/>
            <person name="Larroux C."/>
            <person name="Putnam N.H."/>
            <person name="Stanke M."/>
            <person name="Adamska M."/>
            <person name="Darling A."/>
            <person name="Degnan S.M."/>
            <person name="Oakley T.H."/>
            <person name="Plachetzki D.C."/>
            <person name="Zhai Y."/>
            <person name="Adamski M."/>
            <person name="Calcino A."/>
            <person name="Cummins S.F."/>
            <person name="Goodstein D.M."/>
            <person name="Harris C."/>
            <person name="Jackson D.J."/>
            <person name="Leys S.P."/>
            <person name="Shu S."/>
            <person name="Woodcroft B.J."/>
            <person name="Vervoort M."/>
            <person name="Kosik K.S."/>
            <person name="Manning G."/>
            <person name="Degnan B.M."/>
            <person name="Rokhsar D.S."/>
        </authorList>
    </citation>
    <scope>NUCLEOTIDE SEQUENCE [LARGE SCALE GENOMIC DNA]</scope>
</reference>
<dbReference type="EnsemblMetazoa" id="Aqu2.1.41192_001">
    <property type="protein sequence ID" value="Aqu2.1.41192_001"/>
    <property type="gene ID" value="Aqu2.1.41192"/>
</dbReference>
<dbReference type="eggNOG" id="KOG2991">
    <property type="taxonomic scope" value="Eukaryota"/>
</dbReference>
<evidence type="ECO:0000313" key="9">
    <source>
        <dbReference type="Proteomes" id="UP000007879"/>
    </source>
</evidence>
<dbReference type="Pfam" id="PF17098">
    <property type="entry name" value="Wtap"/>
    <property type="match status" value="1"/>
</dbReference>
<keyword evidence="3" id="KW-0507">mRNA processing</keyword>
<evidence type="ECO:0008006" key="10">
    <source>
        <dbReference type="Google" id="ProtNLM"/>
    </source>
</evidence>
<evidence type="ECO:0000256" key="7">
    <source>
        <dbReference type="SAM" id="MobiDB-lite"/>
    </source>
</evidence>
<dbReference type="GO" id="GO:0006397">
    <property type="term" value="P:mRNA processing"/>
    <property type="evidence" value="ECO:0007669"/>
    <property type="project" value="UniProtKB-KW"/>
</dbReference>
<evidence type="ECO:0000256" key="5">
    <source>
        <dbReference type="ARBA" id="ARBA00023242"/>
    </source>
</evidence>
<gene>
    <name evidence="8" type="primary">100637907</name>
</gene>
<dbReference type="STRING" id="400682.A0A1X7VMA1"/>
<comment type="subcellular location">
    <subcellularLocation>
        <location evidence="1">Nucleus</location>
    </subcellularLocation>
</comment>
<dbReference type="OMA" id="NILIMRL"/>
<name>A0A1X7VMA1_AMPQE</name>
<organism evidence="8">
    <name type="scientific">Amphimedon queenslandica</name>
    <name type="common">Sponge</name>
    <dbReference type="NCBI Taxonomy" id="400682"/>
    <lineage>
        <taxon>Eukaryota</taxon>
        <taxon>Metazoa</taxon>
        <taxon>Porifera</taxon>
        <taxon>Demospongiae</taxon>
        <taxon>Heteroscleromorpha</taxon>
        <taxon>Haplosclerida</taxon>
        <taxon>Niphatidae</taxon>
        <taxon>Amphimedon</taxon>
    </lineage>
</organism>
<evidence type="ECO:0000256" key="1">
    <source>
        <dbReference type="ARBA" id="ARBA00004123"/>
    </source>
</evidence>
<keyword evidence="6" id="KW-0175">Coiled coil</keyword>
<reference evidence="8" key="2">
    <citation type="submission" date="2017-05" db="UniProtKB">
        <authorList>
            <consortium name="EnsemblMetazoa"/>
        </authorList>
    </citation>
    <scope>IDENTIFICATION</scope>
</reference>
<keyword evidence="5" id="KW-0539">Nucleus</keyword>
<keyword evidence="9" id="KW-1185">Reference proteome</keyword>
<dbReference type="GO" id="GO:0005634">
    <property type="term" value="C:nucleus"/>
    <property type="evidence" value="ECO:0007669"/>
    <property type="project" value="UniProtKB-SubCell"/>
</dbReference>
<dbReference type="AlphaFoldDB" id="A0A1X7VMA1"/>
<comment type="similarity">
    <text evidence="2">Belongs to the fl(2)d family.</text>
</comment>
<evidence type="ECO:0000256" key="2">
    <source>
        <dbReference type="ARBA" id="ARBA00010313"/>
    </source>
</evidence>
<feature type="region of interest" description="Disordered" evidence="7">
    <location>
        <begin position="247"/>
        <end position="309"/>
    </location>
</feature>
<dbReference type="KEGG" id="aqu:100637907"/>
<dbReference type="PANTHER" id="PTHR15217">
    <property type="entry name" value="WILMS' TUMOR 1-ASSOCIATING PROTEIN"/>
    <property type="match status" value="1"/>
</dbReference>
<evidence type="ECO:0000313" key="8">
    <source>
        <dbReference type="EnsemblMetazoa" id="Aqu2.1.41192_001"/>
    </source>
</evidence>
<dbReference type="InterPro" id="IPR033757">
    <property type="entry name" value="WTAP"/>
</dbReference>
<feature type="compositionally biased region" description="Basic and acidic residues" evidence="7">
    <location>
        <begin position="253"/>
        <end position="262"/>
    </location>
</feature>
<dbReference type="PANTHER" id="PTHR15217:SF0">
    <property type="entry name" value="PRE-MRNA-SPLICING REGULATOR WTAP"/>
    <property type="match status" value="1"/>
</dbReference>
<dbReference type="InParanoid" id="A0A1X7VMA1"/>
<evidence type="ECO:0000256" key="4">
    <source>
        <dbReference type="ARBA" id="ARBA00023187"/>
    </source>
</evidence>
<feature type="coiled-coil region" evidence="6">
    <location>
        <begin position="74"/>
        <end position="170"/>
    </location>
</feature>
<dbReference type="GO" id="GO:0000381">
    <property type="term" value="P:regulation of alternative mRNA splicing, via spliceosome"/>
    <property type="evidence" value="ECO:0007669"/>
    <property type="project" value="InterPro"/>
</dbReference>
<accession>A0A1X7VMA1</accession>
<dbReference type="GO" id="GO:0008380">
    <property type="term" value="P:RNA splicing"/>
    <property type="evidence" value="ECO:0007669"/>
    <property type="project" value="UniProtKB-KW"/>
</dbReference>
<dbReference type="Proteomes" id="UP000007879">
    <property type="component" value="Unassembled WGS sequence"/>
</dbReference>
<dbReference type="EnsemblMetazoa" id="XM_020007307.1">
    <property type="protein sequence ID" value="XP_019862866.1"/>
    <property type="gene ID" value="LOC100637907"/>
</dbReference>
<evidence type="ECO:0000256" key="6">
    <source>
        <dbReference type="SAM" id="Coils"/>
    </source>
</evidence>
<keyword evidence="4" id="KW-0508">mRNA splicing</keyword>
<sequence>MADVKSAGQSSQAEKGRKRSLSPNDSIRARKRIKISSSELKNMKKEKIIHYWKEQDAVIDSLLAKLENSSAEEVIKLKDSEARLQSQVQELTRRENVLNMRLATKQEEVRNILAQLQDLKESQTAESTNLHSLTIDPAVNLLFQQMSSELKASREKLEQAQNDLSAWKFTPDSVTGKKLMSKCRSLLQENQDLGKQISQGRVAQLEAEIALHKKHCLELKETYEEVAEYVIQQDEESDMLLATILHQQQQIKDSPRPKKTDTASKAPPTVTAEGDRGGGGGGAEKAPPKINGPSPSSLGENSDSVRSQE</sequence>
<feature type="region of interest" description="Disordered" evidence="7">
    <location>
        <begin position="1"/>
        <end position="34"/>
    </location>
</feature>
<dbReference type="OrthoDB" id="3366661at2759"/>
<evidence type="ECO:0000256" key="3">
    <source>
        <dbReference type="ARBA" id="ARBA00022664"/>
    </source>
</evidence>
<protein>
    <recommendedName>
        <fullName evidence="10">Pre-mRNA-splicing regulator WTAP</fullName>
    </recommendedName>
</protein>
<feature type="compositionally biased region" description="Polar residues" evidence="7">
    <location>
        <begin position="293"/>
        <end position="309"/>
    </location>
</feature>